<dbReference type="Proteomes" id="UP001431209">
    <property type="component" value="Unassembled WGS sequence"/>
</dbReference>
<protein>
    <submittedName>
        <fullName evidence="1">Uncharacterized protein</fullName>
    </submittedName>
</protein>
<keyword evidence="2" id="KW-1185">Reference proteome</keyword>
<comment type="caution">
    <text evidence="1">The sequence shown here is derived from an EMBL/GenBank/DDBJ whole genome shotgun (WGS) entry which is preliminary data.</text>
</comment>
<accession>A0AAW2ZNE7</accession>
<reference evidence="1 2" key="1">
    <citation type="submission" date="2024-03" db="EMBL/GenBank/DDBJ databases">
        <title>The Acrasis kona genome and developmental transcriptomes reveal deep origins of eukaryotic multicellular pathways.</title>
        <authorList>
            <person name="Sheikh S."/>
            <person name="Fu C.-J."/>
            <person name="Brown M.W."/>
            <person name="Baldauf S.L."/>
        </authorList>
    </citation>
    <scope>NUCLEOTIDE SEQUENCE [LARGE SCALE GENOMIC DNA]</scope>
    <source>
        <strain evidence="1 2">ATCC MYA-3509</strain>
    </source>
</reference>
<organism evidence="1 2">
    <name type="scientific">Acrasis kona</name>
    <dbReference type="NCBI Taxonomy" id="1008807"/>
    <lineage>
        <taxon>Eukaryota</taxon>
        <taxon>Discoba</taxon>
        <taxon>Heterolobosea</taxon>
        <taxon>Tetramitia</taxon>
        <taxon>Eutetramitia</taxon>
        <taxon>Acrasidae</taxon>
        <taxon>Acrasis</taxon>
    </lineage>
</organism>
<evidence type="ECO:0000313" key="2">
    <source>
        <dbReference type="Proteomes" id="UP001431209"/>
    </source>
</evidence>
<proteinExistence type="predicted"/>
<name>A0AAW2ZNE7_9EUKA</name>
<gene>
    <name evidence="1" type="ORF">AKO1_002640</name>
</gene>
<evidence type="ECO:0000313" key="1">
    <source>
        <dbReference type="EMBL" id="KAL0490948.1"/>
    </source>
</evidence>
<dbReference type="AlphaFoldDB" id="A0AAW2ZNE7"/>
<dbReference type="EMBL" id="JAOPGA020001737">
    <property type="protein sequence ID" value="KAL0490948.1"/>
    <property type="molecule type" value="Genomic_DNA"/>
</dbReference>
<sequence length="132" mass="15085">MTPFESTQNNVESQAPTFEDLIFNNLQLIDEPDIHFGLDKNFALLWVVDPKFTQESIQKKCSNALPEVVTIFPQPLKKTDDRHKHIKDVDVYHFMEWSATGHPDKRCVSKQTYANGATTSIASVQNVKNAFF</sequence>